<feature type="transmembrane region" description="Helical" evidence="7">
    <location>
        <begin position="20"/>
        <end position="45"/>
    </location>
</feature>
<feature type="transmembrane region" description="Helical" evidence="7">
    <location>
        <begin position="174"/>
        <end position="193"/>
    </location>
</feature>
<evidence type="ECO:0000313" key="10">
    <source>
        <dbReference type="Proteomes" id="UP000654075"/>
    </source>
</evidence>
<dbReference type="GO" id="GO:0022857">
    <property type="term" value="F:transmembrane transporter activity"/>
    <property type="evidence" value="ECO:0007669"/>
    <property type="project" value="InterPro"/>
</dbReference>
<evidence type="ECO:0000256" key="4">
    <source>
        <dbReference type="ARBA" id="ARBA00022989"/>
    </source>
</evidence>
<accession>A0A813FND2</accession>
<dbReference type="InterPro" id="IPR044770">
    <property type="entry name" value="MFS_spinster-like"/>
</dbReference>
<evidence type="ECO:0000256" key="7">
    <source>
        <dbReference type="SAM" id="Phobius"/>
    </source>
</evidence>
<evidence type="ECO:0000256" key="1">
    <source>
        <dbReference type="ARBA" id="ARBA00004141"/>
    </source>
</evidence>
<dbReference type="PANTHER" id="PTHR23505">
    <property type="entry name" value="SPINSTER"/>
    <property type="match status" value="1"/>
</dbReference>
<evidence type="ECO:0000256" key="2">
    <source>
        <dbReference type="ARBA" id="ARBA00022448"/>
    </source>
</evidence>
<dbReference type="InterPro" id="IPR020846">
    <property type="entry name" value="MFS_dom"/>
</dbReference>
<dbReference type="InterPro" id="IPR011701">
    <property type="entry name" value="MFS"/>
</dbReference>
<dbReference type="Gene3D" id="1.20.1250.20">
    <property type="entry name" value="MFS general substrate transporter like domains"/>
    <property type="match status" value="1"/>
</dbReference>
<keyword evidence="3 7" id="KW-0812">Transmembrane</keyword>
<proteinExistence type="inferred from homology"/>
<dbReference type="InterPro" id="IPR036259">
    <property type="entry name" value="MFS_trans_sf"/>
</dbReference>
<organism evidence="9 10">
    <name type="scientific">Polarella glacialis</name>
    <name type="common">Dinoflagellate</name>
    <dbReference type="NCBI Taxonomy" id="89957"/>
    <lineage>
        <taxon>Eukaryota</taxon>
        <taxon>Sar</taxon>
        <taxon>Alveolata</taxon>
        <taxon>Dinophyceae</taxon>
        <taxon>Suessiales</taxon>
        <taxon>Suessiaceae</taxon>
        <taxon>Polarella</taxon>
    </lineage>
</organism>
<comment type="similarity">
    <text evidence="6">Belongs to the major facilitator superfamily. Spinster (TC 2.A.1.49) family.</text>
</comment>
<evidence type="ECO:0000259" key="8">
    <source>
        <dbReference type="PROSITE" id="PS50850"/>
    </source>
</evidence>
<dbReference type="PROSITE" id="PS50850">
    <property type="entry name" value="MFS"/>
    <property type="match status" value="1"/>
</dbReference>
<protein>
    <recommendedName>
        <fullName evidence="8">Major facilitator superfamily (MFS) profile domain-containing protein</fullName>
    </recommendedName>
</protein>
<sequence length="361" mass="39199">MFVTTLTAGNMASKNIIGLQGWRVAFVLLGLVSAVISAMLAYFFVEPPREEISSAKGIRAVCEEIRSVLRFLTIPTFCVMIMQGIFGTIPWSVMGNSMLYFKLTGMGDMESSILTSEGTVMGMFGNILGGLVADSLARRLGYHGRPLSAQITVAIGIPLVFLQFYGIPAGDGSFWAYFAIIAGFGLLGSWAQFGTNFPILSDIAPSRDRSKVMAWECALENSIANAIGPIFVAVLAERCFGYTFGKVDADGKSLHSATALVKAMTATICIPWVICFFAYTILHWSYPRDMKRAQEQAAKKRANSPEKTTIQEVAATGTATPIAEATEAVVLKANSEECPEISASVWSLSTWTYLIQTEDRH</sequence>
<feature type="transmembrane region" description="Helical" evidence="7">
    <location>
        <begin position="256"/>
        <end position="282"/>
    </location>
</feature>
<dbReference type="Pfam" id="PF07690">
    <property type="entry name" value="MFS_1"/>
    <property type="match status" value="1"/>
</dbReference>
<dbReference type="AlphaFoldDB" id="A0A813FND2"/>
<dbReference type="OrthoDB" id="440755at2759"/>
<gene>
    <name evidence="9" type="ORF">PGLA1383_LOCUS32963</name>
</gene>
<feature type="domain" description="Major facilitator superfamily (MFS) profile" evidence="8">
    <location>
        <begin position="1"/>
        <end position="281"/>
    </location>
</feature>
<dbReference type="GO" id="GO:0016020">
    <property type="term" value="C:membrane"/>
    <property type="evidence" value="ECO:0007669"/>
    <property type="project" value="UniProtKB-SubCell"/>
</dbReference>
<evidence type="ECO:0000256" key="5">
    <source>
        <dbReference type="ARBA" id="ARBA00023136"/>
    </source>
</evidence>
<feature type="transmembrane region" description="Helical" evidence="7">
    <location>
        <begin position="149"/>
        <end position="168"/>
    </location>
</feature>
<feature type="transmembrane region" description="Helical" evidence="7">
    <location>
        <begin position="214"/>
        <end position="236"/>
    </location>
</feature>
<name>A0A813FND2_POLGL</name>
<feature type="transmembrane region" description="Helical" evidence="7">
    <location>
        <begin position="68"/>
        <end position="93"/>
    </location>
</feature>
<comment type="subcellular location">
    <subcellularLocation>
        <location evidence="1">Membrane</location>
        <topology evidence="1">Multi-pass membrane protein</topology>
    </subcellularLocation>
</comment>
<keyword evidence="2" id="KW-0813">Transport</keyword>
<comment type="caution">
    <text evidence="9">The sequence shown here is derived from an EMBL/GenBank/DDBJ whole genome shotgun (WGS) entry which is preliminary data.</text>
</comment>
<evidence type="ECO:0000313" key="9">
    <source>
        <dbReference type="EMBL" id="CAE8615247.1"/>
    </source>
</evidence>
<keyword evidence="10" id="KW-1185">Reference proteome</keyword>
<reference evidence="9" key="1">
    <citation type="submission" date="2021-02" db="EMBL/GenBank/DDBJ databases">
        <authorList>
            <person name="Dougan E. K."/>
            <person name="Rhodes N."/>
            <person name="Thang M."/>
            <person name="Chan C."/>
        </authorList>
    </citation>
    <scope>NUCLEOTIDE SEQUENCE</scope>
</reference>
<evidence type="ECO:0000256" key="3">
    <source>
        <dbReference type="ARBA" id="ARBA00022692"/>
    </source>
</evidence>
<dbReference type="PANTHER" id="PTHR23505:SF52">
    <property type="entry name" value="MAJOR FACILITATOR SUPERFAMILY PROTEIN"/>
    <property type="match status" value="1"/>
</dbReference>
<dbReference type="EMBL" id="CAJNNV010025585">
    <property type="protein sequence ID" value="CAE8615247.1"/>
    <property type="molecule type" value="Genomic_DNA"/>
</dbReference>
<evidence type="ECO:0000256" key="6">
    <source>
        <dbReference type="ARBA" id="ARBA00024338"/>
    </source>
</evidence>
<dbReference type="Proteomes" id="UP000654075">
    <property type="component" value="Unassembled WGS sequence"/>
</dbReference>
<dbReference type="SUPFAM" id="SSF103473">
    <property type="entry name" value="MFS general substrate transporter"/>
    <property type="match status" value="1"/>
</dbReference>
<dbReference type="OMA" id="RALICTT"/>
<keyword evidence="5 7" id="KW-0472">Membrane</keyword>
<keyword evidence="4 7" id="KW-1133">Transmembrane helix</keyword>